<gene>
    <name evidence="8" type="ORF">H7F53_09650</name>
</gene>
<comment type="caution">
    <text evidence="8">The sequence shown here is derived from an EMBL/GenBank/DDBJ whole genome shotgun (WGS) entry which is preliminary data.</text>
</comment>
<keyword evidence="6" id="KW-0812">Transmembrane</keyword>
<evidence type="ECO:0000259" key="7">
    <source>
        <dbReference type="Pfam" id="PF04085"/>
    </source>
</evidence>
<dbReference type="InterPro" id="IPR007221">
    <property type="entry name" value="MreC"/>
</dbReference>
<dbReference type="Pfam" id="PF04085">
    <property type="entry name" value="MreC"/>
    <property type="match status" value="1"/>
</dbReference>
<dbReference type="RefSeq" id="WP_185679274.1">
    <property type="nucleotide sequence ID" value="NZ_JACLAX010000008.1"/>
</dbReference>
<comment type="similarity">
    <text evidence="1">Belongs to the MreC family.</text>
</comment>
<evidence type="ECO:0000313" key="8">
    <source>
        <dbReference type="EMBL" id="MBC2669406.1"/>
    </source>
</evidence>
<evidence type="ECO:0000256" key="2">
    <source>
        <dbReference type="ARBA" id="ARBA00013855"/>
    </source>
</evidence>
<dbReference type="InterPro" id="IPR055342">
    <property type="entry name" value="MreC_beta-barrel_core"/>
</dbReference>
<name>A0A7X1FYS9_9SPHN</name>
<evidence type="ECO:0000256" key="5">
    <source>
        <dbReference type="SAM" id="MobiDB-lite"/>
    </source>
</evidence>
<evidence type="ECO:0000256" key="6">
    <source>
        <dbReference type="SAM" id="Phobius"/>
    </source>
</evidence>
<dbReference type="Gene3D" id="2.40.10.340">
    <property type="entry name" value="Rod shape-determining protein MreC, domain 1"/>
    <property type="match status" value="1"/>
</dbReference>
<dbReference type="GO" id="GO:0005886">
    <property type="term" value="C:plasma membrane"/>
    <property type="evidence" value="ECO:0007669"/>
    <property type="project" value="TreeGrafter"/>
</dbReference>
<dbReference type="PANTHER" id="PTHR34138">
    <property type="entry name" value="CELL SHAPE-DETERMINING PROTEIN MREC"/>
    <property type="match status" value="1"/>
</dbReference>
<feature type="domain" description="Rod shape-determining protein MreC beta-barrel core" evidence="7">
    <location>
        <begin position="136"/>
        <end position="257"/>
    </location>
</feature>
<evidence type="ECO:0000313" key="9">
    <source>
        <dbReference type="Proteomes" id="UP000551327"/>
    </source>
</evidence>
<protein>
    <recommendedName>
        <fullName evidence="2">Cell shape-determining protein MreC</fullName>
    </recommendedName>
    <alternativeName>
        <fullName evidence="4">Cell shape protein MreC</fullName>
    </alternativeName>
</protein>
<dbReference type="Gene3D" id="2.40.10.350">
    <property type="entry name" value="Rod shape-determining protein MreC, domain 2"/>
    <property type="match status" value="1"/>
</dbReference>
<accession>A0A7X1FYS9</accession>
<dbReference type="InterPro" id="IPR042175">
    <property type="entry name" value="Cell/Rod_MreC_2"/>
</dbReference>
<keyword evidence="9" id="KW-1185">Reference proteome</keyword>
<sequence>MAPPTSRRTGFSKRAQYGTFLGYVAAFAGMLAGAAVLVVAFINKDAFGGLRGMASDVAAPAGRTVAAGRAGAQDLGAILGGFLTSGATHARMRREIELARTRLAEAAALADENRHLRALLGLREVPERPVAFARMIASTASSTRRFATVSAGARQGVQVGMPVRTPTGLIGRVLEVGGSTARVLLVTDPESVVPVQRARDGVPALAQGHGDGTLQLRLVNLGLNPLKPGDVFVTSGSGGLYAPGTIVAVVVELTRDGAIARVLGDPATADYVAIYPVYAQAAGMPEALAPPPAVTPQLRPARKPAPKPEAAN</sequence>
<organism evidence="8 9">
    <name type="scientific">Novosphingobium piscinae</name>
    <dbReference type="NCBI Taxonomy" id="1507448"/>
    <lineage>
        <taxon>Bacteria</taxon>
        <taxon>Pseudomonadati</taxon>
        <taxon>Pseudomonadota</taxon>
        <taxon>Alphaproteobacteria</taxon>
        <taxon>Sphingomonadales</taxon>
        <taxon>Sphingomonadaceae</taxon>
        <taxon>Novosphingobium</taxon>
    </lineage>
</organism>
<keyword evidence="6" id="KW-1133">Transmembrane helix</keyword>
<keyword evidence="3" id="KW-0133">Cell shape</keyword>
<evidence type="ECO:0000256" key="4">
    <source>
        <dbReference type="ARBA" id="ARBA00032089"/>
    </source>
</evidence>
<dbReference type="AlphaFoldDB" id="A0A7X1FYS9"/>
<evidence type="ECO:0000256" key="3">
    <source>
        <dbReference type="ARBA" id="ARBA00022960"/>
    </source>
</evidence>
<proteinExistence type="inferred from homology"/>
<feature type="transmembrane region" description="Helical" evidence="6">
    <location>
        <begin position="20"/>
        <end position="42"/>
    </location>
</feature>
<feature type="region of interest" description="Disordered" evidence="5">
    <location>
        <begin position="288"/>
        <end position="312"/>
    </location>
</feature>
<reference evidence="8 9" key="1">
    <citation type="submission" date="2020-08" db="EMBL/GenBank/DDBJ databases">
        <title>The genome sequence of type strain Novosphingobium piscinae KCTC 42194.</title>
        <authorList>
            <person name="Liu Y."/>
        </authorList>
    </citation>
    <scope>NUCLEOTIDE SEQUENCE [LARGE SCALE GENOMIC DNA]</scope>
    <source>
        <strain evidence="8 9">KCTC 42194</strain>
    </source>
</reference>
<dbReference type="GO" id="GO:0008360">
    <property type="term" value="P:regulation of cell shape"/>
    <property type="evidence" value="ECO:0007669"/>
    <property type="project" value="UniProtKB-KW"/>
</dbReference>
<keyword evidence="6" id="KW-0472">Membrane</keyword>
<dbReference type="Proteomes" id="UP000551327">
    <property type="component" value="Unassembled WGS sequence"/>
</dbReference>
<dbReference type="PANTHER" id="PTHR34138:SF1">
    <property type="entry name" value="CELL SHAPE-DETERMINING PROTEIN MREC"/>
    <property type="match status" value="1"/>
</dbReference>
<dbReference type="EMBL" id="JACLAX010000008">
    <property type="protein sequence ID" value="MBC2669406.1"/>
    <property type="molecule type" value="Genomic_DNA"/>
</dbReference>
<dbReference type="InterPro" id="IPR042177">
    <property type="entry name" value="Cell/Rod_1"/>
</dbReference>
<evidence type="ECO:0000256" key="1">
    <source>
        <dbReference type="ARBA" id="ARBA00009369"/>
    </source>
</evidence>